<sequence>MYCADVYDEATEHLNDIRKRFANWTGDAAPVLAGLSIGLVPYSNHYATQSAWLKATDEALYQAKRGGKNRLWVQELPVQILG</sequence>
<gene>
    <name evidence="3" type="ORF">OX90_20180</name>
</gene>
<dbReference type="InterPro" id="IPR000160">
    <property type="entry name" value="GGDEF_dom"/>
</dbReference>
<keyword evidence="4" id="KW-1185">Reference proteome</keyword>
<accession>A0ABR5JK04</accession>
<evidence type="ECO:0000256" key="1">
    <source>
        <dbReference type="ARBA" id="ARBA00012528"/>
    </source>
</evidence>
<feature type="domain" description="GGDEF" evidence="2">
    <location>
        <begin position="9"/>
        <end position="70"/>
    </location>
</feature>
<dbReference type="Pfam" id="PF00990">
    <property type="entry name" value="GGDEF"/>
    <property type="match status" value="1"/>
</dbReference>
<dbReference type="PANTHER" id="PTHR45138">
    <property type="entry name" value="REGULATORY COMPONENTS OF SENSORY TRANSDUCTION SYSTEM"/>
    <property type="match status" value="1"/>
</dbReference>
<organism evidence="3 4">
    <name type="scientific">Pseudomonas coronafaciens pv. porri</name>
    <dbReference type="NCBI Taxonomy" id="83964"/>
    <lineage>
        <taxon>Bacteria</taxon>
        <taxon>Pseudomonadati</taxon>
        <taxon>Pseudomonadota</taxon>
        <taxon>Gammaproteobacteria</taxon>
        <taxon>Pseudomonadales</taxon>
        <taxon>Pseudomonadaceae</taxon>
        <taxon>Pseudomonas</taxon>
        <taxon>Pseudomonas coronafaciens</taxon>
    </lineage>
</organism>
<dbReference type="Gene3D" id="3.30.70.270">
    <property type="match status" value="1"/>
</dbReference>
<name>A0ABR5JK04_9PSED</name>
<dbReference type="InterPro" id="IPR050469">
    <property type="entry name" value="Diguanylate_Cyclase"/>
</dbReference>
<dbReference type="Proteomes" id="UP000037201">
    <property type="component" value="Unassembled WGS sequence"/>
</dbReference>
<comment type="caution">
    <text evidence="3">The sequence shown here is derived from an EMBL/GenBank/DDBJ whole genome shotgun (WGS) entry which is preliminary data.</text>
</comment>
<reference evidence="3 4" key="1">
    <citation type="submission" date="2014-12" db="EMBL/GenBank/DDBJ databases">
        <authorList>
            <person name="Baeyen S."/>
        </authorList>
    </citation>
    <scope>NUCLEOTIDE SEQUENCE [LARGE SCALE GENOMIC DNA]</scope>
    <source>
        <strain evidence="3 4">LMG 28496</strain>
    </source>
</reference>
<reference evidence="3 4" key="2">
    <citation type="submission" date="2015-09" db="EMBL/GenBank/DDBJ databases">
        <title>Genome analysis of Pseudomonas syringae pv. porri LMG.</title>
        <authorList>
            <person name="Rombouts S."/>
        </authorList>
    </citation>
    <scope>NUCLEOTIDE SEQUENCE [LARGE SCALE GENOMIC DNA]</scope>
    <source>
        <strain evidence="3 4">LMG 28496</strain>
    </source>
</reference>
<dbReference type="InterPro" id="IPR043128">
    <property type="entry name" value="Rev_trsase/Diguanyl_cyclase"/>
</dbReference>
<proteinExistence type="predicted"/>
<evidence type="ECO:0000259" key="2">
    <source>
        <dbReference type="Pfam" id="PF00990"/>
    </source>
</evidence>
<dbReference type="SUPFAM" id="SSF55073">
    <property type="entry name" value="Nucleotide cyclase"/>
    <property type="match status" value="1"/>
</dbReference>
<evidence type="ECO:0000313" key="4">
    <source>
        <dbReference type="Proteomes" id="UP000037201"/>
    </source>
</evidence>
<dbReference type="EC" id="2.7.7.65" evidence="1"/>
<dbReference type="PANTHER" id="PTHR45138:SF24">
    <property type="entry name" value="DIGUANYLATE CYCLASE DGCC-RELATED"/>
    <property type="match status" value="1"/>
</dbReference>
<protein>
    <recommendedName>
        <fullName evidence="1">diguanylate cyclase</fullName>
        <ecNumber evidence="1">2.7.7.65</ecNumber>
    </recommendedName>
</protein>
<dbReference type="RefSeq" id="WP_053486656.1">
    <property type="nucleotide sequence ID" value="NZ_JUEU01000243.1"/>
</dbReference>
<dbReference type="EMBL" id="JUEU01000243">
    <property type="protein sequence ID" value="KOP54085.1"/>
    <property type="molecule type" value="Genomic_DNA"/>
</dbReference>
<evidence type="ECO:0000313" key="3">
    <source>
        <dbReference type="EMBL" id="KOP54085.1"/>
    </source>
</evidence>
<dbReference type="InterPro" id="IPR029787">
    <property type="entry name" value="Nucleotide_cyclase"/>
</dbReference>